<feature type="region of interest" description="Disordered" evidence="1">
    <location>
        <begin position="1"/>
        <end position="35"/>
    </location>
</feature>
<accession>A0A2H0UAA9</accession>
<evidence type="ECO:0000313" key="2">
    <source>
        <dbReference type="EMBL" id="PIR83349.1"/>
    </source>
</evidence>
<organism evidence="2 3">
    <name type="scientific">Candidatus Kaiserbacteria bacterium CG10_big_fil_rev_8_21_14_0_10_56_12</name>
    <dbReference type="NCBI Taxonomy" id="1974611"/>
    <lineage>
        <taxon>Bacteria</taxon>
        <taxon>Candidatus Kaiseribacteriota</taxon>
    </lineage>
</organism>
<proteinExistence type="predicted"/>
<dbReference type="Proteomes" id="UP000230179">
    <property type="component" value="Unassembled WGS sequence"/>
</dbReference>
<comment type="caution">
    <text evidence="2">The sequence shown here is derived from an EMBL/GenBank/DDBJ whole genome shotgun (WGS) entry which is preliminary data.</text>
</comment>
<dbReference type="EMBL" id="PFBL01000006">
    <property type="protein sequence ID" value="PIR83349.1"/>
    <property type="molecule type" value="Genomic_DNA"/>
</dbReference>
<protein>
    <submittedName>
        <fullName evidence="2">Uncharacterized protein</fullName>
    </submittedName>
</protein>
<dbReference type="AlphaFoldDB" id="A0A2H0UAA9"/>
<sequence>MRREFIQASGKPENKRDKAFRAQVEAAARKNAPESQAPSAELYRPCLEAFPYEWLNGVFRYIHDRSRVPTEFRDLIQGTEGVQLKELETEMGSYAQMINVVKLDPTRMENKIPAAVELGLDAAFTRQLLLTRVLIHEAVHAYSKTLCSGVELFRKQKEGTFVVESGLEKRTFVKSGADGEVVLQSAGGRALNEGLVDILADDIFREYLSMQGLTNSAETSKFLAFYEQRADPYREYRIDVAEIADSIAADRGVDMRTVIQAFIQQLSAEGPLSEELKAWIEELGANVFFKGKESSSTAS</sequence>
<evidence type="ECO:0000313" key="3">
    <source>
        <dbReference type="Proteomes" id="UP000230179"/>
    </source>
</evidence>
<name>A0A2H0UAA9_9BACT</name>
<evidence type="ECO:0000256" key="1">
    <source>
        <dbReference type="SAM" id="MobiDB-lite"/>
    </source>
</evidence>
<gene>
    <name evidence="2" type="ORF">COU19_00870</name>
</gene>
<reference evidence="3" key="1">
    <citation type="submission" date="2017-09" db="EMBL/GenBank/DDBJ databases">
        <title>Depth-based differentiation of microbial function through sediment-hosted aquifers and enrichment of novel symbionts in the deep terrestrial subsurface.</title>
        <authorList>
            <person name="Probst A.J."/>
            <person name="Ladd B."/>
            <person name="Jarett J.K."/>
            <person name="Geller-Mcgrath D.E."/>
            <person name="Sieber C.M.K."/>
            <person name="Emerson J.B."/>
            <person name="Anantharaman K."/>
            <person name="Thomas B.C."/>
            <person name="Malmstrom R."/>
            <person name="Stieglmeier M."/>
            <person name="Klingl A."/>
            <person name="Woyke T."/>
            <person name="Ryan C.M."/>
            <person name="Banfield J.F."/>
        </authorList>
    </citation>
    <scope>NUCLEOTIDE SEQUENCE [LARGE SCALE GENOMIC DNA]</scope>
</reference>